<name>A0AA48HKJ2_9FLAO</name>
<organism evidence="1 2">
    <name type="scientific">Flagellimonas marinaquae</name>
    <dbReference type="NCBI Taxonomy" id="254955"/>
    <lineage>
        <taxon>Bacteria</taxon>
        <taxon>Pseudomonadati</taxon>
        <taxon>Bacteroidota</taxon>
        <taxon>Flavobacteriia</taxon>
        <taxon>Flavobacteriales</taxon>
        <taxon>Flavobacteriaceae</taxon>
        <taxon>Flagellimonas</taxon>
    </lineage>
</organism>
<sequence>MTFKEYLIEKYNKETQELFLGNFETLSYSKEHILTNYNQVEKYCYFIEKGVLEAEISNNKSEFLIDILFEEEIGTSFISFYNDLPSDILLRCATDAILTKIPLDFIKSNKNPLVINFLLNESMRYTMKRIQREKDFFILSTKGRYLKILQNNQELLNNIPLFKLAKYLKITPERLSRIRKEIS</sequence>
<dbReference type="AlphaFoldDB" id="A0AA48HKJ2"/>
<reference evidence="1 2" key="1">
    <citation type="submission" date="2023-01" db="EMBL/GenBank/DDBJ databases">
        <title>Complete genome sequence of Muricauda aquimarina strain IFOP_LL357.</title>
        <authorList>
            <person name="Gajardo G."/>
            <person name="Ueki S."/>
            <person name="Maruyama F."/>
        </authorList>
    </citation>
    <scope>NUCLEOTIDE SEQUENCE [LARGE SCALE GENOMIC DNA]</scope>
    <source>
        <strain evidence="1 2">IFOP_LL357</strain>
    </source>
</reference>
<keyword evidence="2" id="KW-1185">Reference proteome</keyword>
<protein>
    <recommendedName>
        <fullName evidence="3">Crp/Fnr family transcriptional regulator</fullName>
    </recommendedName>
</protein>
<evidence type="ECO:0000313" key="2">
    <source>
        <dbReference type="Proteomes" id="UP001330184"/>
    </source>
</evidence>
<dbReference type="InterPro" id="IPR018490">
    <property type="entry name" value="cNMP-bd_dom_sf"/>
</dbReference>
<dbReference type="RefSeq" id="WP_252079676.1">
    <property type="nucleotide sequence ID" value="NZ_AP027268.1"/>
</dbReference>
<proteinExistence type="predicted"/>
<evidence type="ECO:0008006" key="3">
    <source>
        <dbReference type="Google" id="ProtNLM"/>
    </source>
</evidence>
<dbReference type="Proteomes" id="UP001330184">
    <property type="component" value="Chromosome"/>
</dbReference>
<dbReference type="Gene3D" id="2.60.120.10">
    <property type="entry name" value="Jelly Rolls"/>
    <property type="match status" value="1"/>
</dbReference>
<evidence type="ECO:0000313" key="1">
    <source>
        <dbReference type="EMBL" id="BDW93958.1"/>
    </source>
</evidence>
<accession>A0AA48HKJ2</accession>
<dbReference type="InterPro" id="IPR014710">
    <property type="entry name" value="RmlC-like_jellyroll"/>
</dbReference>
<dbReference type="EMBL" id="AP027268">
    <property type="protein sequence ID" value="BDW93958.1"/>
    <property type="molecule type" value="Genomic_DNA"/>
</dbReference>
<dbReference type="SUPFAM" id="SSF51206">
    <property type="entry name" value="cAMP-binding domain-like"/>
    <property type="match status" value="1"/>
</dbReference>
<gene>
    <name evidence="1" type="ORF">MACH07_27900</name>
</gene>